<dbReference type="AlphaFoldDB" id="A0A8K2A9B9"/>
<dbReference type="GO" id="GO:0009235">
    <property type="term" value="P:cobalamin metabolic process"/>
    <property type="evidence" value="ECO:0007669"/>
    <property type="project" value="InterPro"/>
</dbReference>
<reference evidence="1" key="1">
    <citation type="submission" date="2019-12" db="EMBL/GenBank/DDBJ databases">
        <title>High-Quality draft genome sequences of three cyanobacteria isolated from the limestone walls of the Old Cathedral of Coimbra.</title>
        <authorList>
            <person name="Tiago I."/>
            <person name="Soares F."/>
            <person name="Portugal A."/>
        </authorList>
    </citation>
    <scope>NUCLEOTIDE SEQUENCE [LARGE SCALE GENOMIC DNA]</scope>
    <source>
        <strain evidence="1">C</strain>
    </source>
</reference>
<accession>A0A8K2A9B9</accession>
<dbReference type="PANTHER" id="PTHR13192">
    <property type="entry name" value="MY011 PROTEIN"/>
    <property type="match status" value="1"/>
</dbReference>
<comment type="caution">
    <text evidence="1">The sequence shown here is derived from an EMBL/GenBank/DDBJ whole genome shotgun (WGS) entry which is preliminary data.</text>
</comment>
<keyword evidence="2" id="KW-1185">Reference proteome</keyword>
<evidence type="ECO:0000313" key="2">
    <source>
        <dbReference type="Proteomes" id="UP000607397"/>
    </source>
</evidence>
<dbReference type="PANTHER" id="PTHR13192:SF3">
    <property type="entry name" value="COBALAMIN TRAFFICKING PROTEIN CBLD"/>
    <property type="match status" value="1"/>
</dbReference>
<dbReference type="EMBL" id="WVIC01000041">
    <property type="protein sequence ID" value="NCJ08109.1"/>
    <property type="molecule type" value="Genomic_DNA"/>
</dbReference>
<sequence length="159" mass="17356">MGLQYSVHRPSGFILAHGHQLLPEWRLPVQSVLVVLQHCQVPLVPMTPETERQKQSLRLQFLSFARPIVQSLQTQGYEVDLFDPKTGQPLLSLAGILTLDDVAVVQSLLGYPFLPQGQCHVLAHPQWGTAVFPSVLVSTAPPEQLAAVVQTACPSSCSS</sequence>
<proteinExistence type="predicted"/>
<name>A0A8K2A9B9_9CYAN</name>
<dbReference type="Proteomes" id="UP000607397">
    <property type="component" value="Unassembled WGS sequence"/>
</dbReference>
<dbReference type="Pfam" id="PF10229">
    <property type="entry name" value="MMADHC"/>
    <property type="match status" value="1"/>
</dbReference>
<gene>
    <name evidence="1" type="ORF">GS597_16670</name>
</gene>
<evidence type="ECO:0000313" key="1">
    <source>
        <dbReference type="EMBL" id="NCJ08109.1"/>
    </source>
</evidence>
<organism evidence="1 2">
    <name type="scientific">Petrachloros mirabilis ULC683</name>
    <dbReference type="NCBI Taxonomy" id="2781853"/>
    <lineage>
        <taxon>Bacteria</taxon>
        <taxon>Bacillati</taxon>
        <taxon>Cyanobacteriota</taxon>
        <taxon>Cyanophyceae</taxon>
        <taxon>Synechococcales</taxon>
        <taxon>Petrachlorosaceae</taxon>
        <taxon>Petrachloros</taxon>
        <taxon>Petrachloros mirabilis</taxon>
    </lineage>
</organism>
<dbReference type="InterPro" id="IPR019362">
    <property type="entry name" value="MMADHC"/>
</dbReference>
<dbReference type="RefSeq" id="WP_161826586.1">
    <property type="nucleotide sequence ID" value="NZ_WVIC01000041.1"/>
</dbReference>
<protein>
    <submittedName>
        <fullName evidence="1">Methylmalonic aciduria and homocystinuria type D protein</fullName>
    </submittedName>
</protein>